<dbReference type="KEGG" id="tps:THAPSDRAFT_2148"/>
<gene>
    <name evidence="1" type="ORF">THAPSDRAFT_2148</name>
</gene>
<dbReference type="eggNOG" id="ENOG502T1J6">
    <property type="taxonomic scope" value="Eukaryota"/>
</dbReference>
<keyword evidence="2" id="KW-1185">Reference proteome</keyword>
<dbReference type="InterPro" id="IPR014955">
    <property type="entry name" value="DUF1826"/>
</dbReference>
<reference evidence="1 2" key="1">
    <citation type="journal article" date="2004" name="Science">
        <title>The genome of the diatom Thalassiosira pseudonana: ecology, evolution, and metabolism.</title>
        <authorList>
            <person name="Armbrust E.V."/>
            <person name="Berges J.A."/>
            <person name="Bowler C."/>
            <person name="Green B.R."/>
            <person name="Martinez D."/>
            <person name="Putnam N.H."/>
            <person name="Zhou S."/>
            <person name="Allen A.E."/>
            <person name="Apt K.E."/>
            <person name="Bechner M."/>
            <person name="Brzezinski M.A."/>
            <person name="Chaal B.K."/>
            <person name="Chiovitti A."/>
            <person name="Davis A.K."/>
            <person name="Demarest M.S."/>
            <person name="Detter J.C."/>
            <person name="Glavina T."/>
            <person name="Goodstein D."/>
            <person name="Hadi M.Z."/>
            <person name="Hellsten U."/>
            <person name="Hildebrand M."/>
            <person name="Jenkins B.D."/>
            <person name="Jurka J."/>
            <person name="Kapitonov V.V."/>
            <person name="Kroger N."/>
            <person name="Lau W.W."/>
            <person name="Lane T.W."/>
            <person name="Larimer F.W."/>
            <person name="Lippmeier J.C."/>
            <person name="Lucas S."/>
            <person name="Medina M."/>
            <person name="Montsant A."/>
            <person name="Obornik M."/>
            <person name="Parker M.S."/>
            <person name="Palenik B."/>
            <person name="Pazour G.J."/>
            <person name="Richardson P.M."/>
            <person name="Rynearson T.A."/>
            <person name="Saito M.A."/>
            <person name="Schwartz D.C."/>
            <person name="Thamatrakoln K."/>
            <person name="Valentin K."/>
            <person name="Vardi A."/>
            <person name="Wilkerson F.P."/>
            <person name="Rokhsar D.S."/>
        </authorList>
    </citation>
    <scope>NUCLEOTIDE SEQUENCE [LARGE SCALE GENOMIC DNA]</scope>
    <source>
        <strain evidence="1 2">CCMP1335</strain>
    </source>
</reference>
<dbReference type="InParanoid" id="B8BTI4"/>
<organism evidence="1 2">
    <name type="scientific">Thalassiosira pseudonana</name>
    <name type="common">Marine diatom</name>
    <name type="synonym">Cyclotella nana</name>
    <dbReference type="NCBI Taxonomy" id="35128"/>
    <lineage>
        <taxon>Eukaryota</taxon>
        <taxon>Sar</taxon>
        <taxon>Stramenopiles</taxon>
        <taxon>Ochrophyta</taxon>
        <taxon>Bacillariophyta</taxon>
        <taxon>Coscinodiscophyceae</taxon>
        <taxon>Thalassiosirophycidae</taxon>
        <taxon>Thalassiosirales</taxon>
        <taxon>Thalassiosiraceae</taxon>
        <taxon>Thalassiosira</taxon>
    </lineage>
</organism>
<dbReference type="AlphaFoldDB" id="B8BTI4"/>
<reference evidence="1 2" key="2">
    <citation type="journal article" date="2008" name="Nature">
        <title>The Phaeodactylum genome reveals the evolutionary history of diatom genomes.</title>
        <authorList>
            <person name="Bowler C."/>
            <person name="Allen A.E."/>
            <person name="Badger J.H."/>
            <person name="Grimwood J."/>
            <person name="Jabbari K."/>
            <person name="Kuo A."/>
            <person name="Maheswari U."/>
            <person name="Martens C."/>
            <person name="Maumus F."/>
            <person name="Otillar R.P."/>
            <person name="Rayko E."/>
            <person name="Salamov A."/>
            <person name="Vandepoele K."/>
            <person name="Beszteri B."/>
            <person name="Gruber A."/>
            <person name="Heijde M."/>
            <person name="Katinka M."/>
            <person name="Mock T."/>
            <person name="Valentin K."/>
            <person name="Verret F."/>
            <person name="Berges J.A."/>
            <person name="Brownlee C."/>
            <person name="Cadoret J.P."/>
            <person name="Chiovitti A."/>
            <person name="Choi C.J."/>
            <person name="Coesel S."/>
            <person name="De Martino A."/>
            <person name="Detter J.C."/>
            <person name="Durkin C."/>
            <person name="Falciatore A."/>
            <person name="Fournet J."/>
            <person name="Haruta M."/>
            <person name="Huysman M.J."/>
            <person name="Jenkins B.D."/>
            <person name="Jiroutova K."/>
            <person name="Jorgensen R.E."/>
            <person name="Joubert Y."/>
            <person name="Kaplan A."/>
            <person name="Kroger N."/>
            <person name="Kroth P.G."/>
            <person name="La Roche J."/>
            <person name="Lindquist E."/>
            <person name="Lommer M."/>
            <person name="Martin-Jezequel V."/>
            <person name="Lopez P.J."/>
            <person name="Lucas S."/>
            <person name="Mangogna M."/>
            <person name="McGinnis K."/>
            <person name="Medlin L.K."/>
            <person name="Montsant A."/>
            <person name="Oudot-Le Secq M.P."/>
            <person name="Napoli C."/>
            <person name="Obornik M."/>
            <person name="Parker M.S."/>
            <person name="Petit J.L."/>
            <person name="Porcel B.M."/>
            <person name="Poulsen N."/>
            <person name="Robison M."/>
            <person name="Rychlewski L."/>
            <person name="Rynearson T.A."/>
            <person name="Schmutz J."/>
            <person name="Shapiro H."/>
            <person name="Siaut M."/>
            <person name="Stanley M."/>
            <person name="Sussman M.R."/>
            <person name="Taylor A.R."/>
            <person name="Vardi A."/>
            <person name="von Dassow P."/>
            <person name="Vyverman W."/>
            <person name="Willis A."/>
            <person name="Wyrwicz L.S."/>
            <person name="Rokhsar D.S."/>
            <person name="Weissenbach J."/>
            <person name="Armbrust E.V."/>
            <person name="Green B.R."/>
            <person name="Van de Peer Y."/>
            <person name="Grigoriev I.V."/>
        </authorList>
    </citation>
    <scope>NUCLEOTIDE SEQUENCE [LARGE SCALE GENOMIC DNA]</scope>
    <source>
        <strain evidence="1 2">CCMP1335</strain>
    </source>
</reference>
<dbReference type="Proteomes" id="UP000001449">
    <property type="component" value="Chromosome 2"/>
</dbReference>
<dbReference type="RefSeq" id="XP_002287164.1">
    <property type="nucleotide sequence ID" value="XM_002287128.1"/>
</dbReference>
<accession>B8BTI4</accession>
<protein>
    <submittedName>
        <fullName evidence="1">Uncharacterized protein</fullName>
    </submittedName>
</protein>
<dbReference type="EMBL" id="CM000639">
    <property type="protein sequence ID" value="EED94607.1"/>
    <property type="molecule type" value="Genomic_DNA"/>
</dbReference>
<evidence type="ECO:0000313" key="1">
    <source>
        <dbReference type="EMBL" id="EED94607.1"/>
    </source>
</evidence>
<evidence type="ECO:0000313" key="2">
    <source>
        <dbReference type="Proteomes" id="UP000001449"/>
    </source>
</evidence>
<dbReference type="GeneID" id="7442216"/>
<dbReference type="Pfam" id="PF08856">
    <property type="entry name" value="DUF1826"/>
    <property type="match status" value="1"/>
</dbReference>
<name>B8BTI4_THAPS</name>
<dbReference type="PaxDb" id="35128-Thaps2148"/>
<dbReference type="HOGENOM" id="CLU_704952_0_0_1"/>
<sequence>MVSPLVYTTSILHATAVLGFNVQTSISSVTFTAANNDVNTNTNRRRHVVRRSNLMPPLCSCKSPTLLGQPQSTYDTSNDDFELHTTASRYRHSLFRNTNAVSKWMPMPRNTRQRYEQSIKELISNHDSGDTNTSNSKSLSVWEMAKNFISNEKNGHQHHTLIRNVDVKFEDPADGARELLERCGIISCPQIKRNVDSTDNTQRLPRLEEKHLTQVLSYFQSIAAPPNNPNALCRARIVSTVGQIGTKCPRYHADHVPVRLVMSLVGPGCEYIPHELEFLKEAECLDGVNWQRIVDRNALNNLDEDDTAKANDIIVSPALLALATVQRGESVIKHAKEGEAVILMGKAWEDTRYATEKSLEGRDLVLAAVHRSPQLNPGQERMLLTVDLVDWD</sequence>
<proteinExistence type="predicted"/>